<dbReference type="EMBL" id="MN172368">
    <property type="protein sequence ID" value="QGJ83452.1"/>
    <property type="molecule type" value="Genomic_DNA"/>
</dbReference>
<dbReference type="EMDB" id="EMD-39632"/>
<dbReference type="InterPro" id="IPR006134">
    <property type="entry name" value="DNA-dir_DNA_pol_B_multi_dom"/>
</dbReference>
<dbReference type="RefSeq" id="YP_009927214.1">
    <property type="nucleotide sequence ID" value="NC_044959.2"/>
</dbReference>
<dbReference type="Proteomes" id="UP000292678">
    <property type="component" value="Segment"/>
</dbReference>
<dbReference type="Gene3D" id="1.10.287.690">
    <property type="entry name" value="Helix hairpin bin"/>
    <property type="match status" value="1"/>
</dbReference>
<evidence type="ECO:0000256" key="3">
    <source>
        <dbReference type="ARBA" id="ARBA00022679"/>
    </source>
</evidence>
<dbReference type="Pfam" id="PF00136">
    <property type="entry name" value="DNA_pol_B"/>
    <property type="match status" value="1"/>
</dbReference>
<evidence type="ECO:0000313" key="29">
    <source>
        <dbReference type="EMBL" id="QOW02753.1"/>
    </source>
</evidence>
<dbReference type="InterPro" id="IPR043502">
    <property type="entry name" value="DNA/RNA_pol_sf"/>
</dbReference>
<dbReference type="InterPro" id="IPR006133">
    <property type="entry name" value="DNA-dir_DNA_pol_B_exonuc"/>
</dbReference>
<evidence type="ECO:0000313" key="50">
    <source>
        <dbReference type="Proteomes" id="UP000428265"/>
    </source>
</evidence>
<dbReference type="EMBL" id="LR722599">
    <property type="protein sequence ID" value="VVW94181.1"/>
    <property type="molecule type" value="Genomic_DNA"/>
</dbReference>
<dbReference type="EMBL" id="MT180393">
    <property type="protein sequence ID" value="QOY24396.1"/>
    <property type="molecule type" value="Genomic_DNA"/>
</dbReference>
<organismHost>
    <name type="scientific">Phacochoerus aethiopicus</name>
    <name type="common">Warthog</name>
    <dbReference type="NCBI Taxonomy" id="85517"/>
</organismHost>
<reference evidence="35" key="22">
    <citation type="submission" date="2021-02" db="EMBL/GenBank/DDBJ databases">
        <authorList>
            <person name="Sun E.C."/>
            <person name="Zhang Z.J."/>
            <person name="Wang Z.L."/>
            <person name="He X.J."/>
            <person name="Zhao D.M."/>
            <person name="Bu Z.G."/>
        </authorList>
    </citation>
    <scope>NUCLEOTIDE SEQUENCE</scope>
    <source>
        <strain evidence="35">Pig/Heilongjiang/HRB1/2020</strain>
    </source>
</reference>
<evidence type="ECO:0000313" key="17">
    <source>
        <dbReference type="EMBL" id="AZP54144.1"/>
    </source>
</evidence>
<dbReference type="EMBL" id="MK333181">
    <property type="protein sequence ID" value="QBH90763.1"/>
    <property type="molecule type" value="Genomic_DNA"/>
</dbReference>
<dbReference type="Proteomes" id="UP000594088">
    <property type="component" value="Segment"/>
</dbReference>
<dbReference type="Proteomes" id="UP000271267">
    <property type="component" value="Segment"/>
</dbReference>
<dbReference type="EMBL" id="MT847620">
    <property type="protein sequence ID" value="QOW02566.1"/>
    <property type="molecule type" value="Genomic_DNA"/>
</dbReference>
<dbReference type="EMBL" id="LR536725">
    <property type="protein sequence ID" value="VFV48024.1"/>
    <property type="molecule type" value="Genomic_DNA"/>
</dbReference>
<dbReference type="Proteomes" id="UP000593778">
    <property type="component" value="Segment"/>
</dbReference>
<dbReference type="Proteomes" id="UP000324915">
    <property type="component" value="Segment"/>
</dbReference>
<evidence type="ECO:0000313" key="33">
    <source>
        <dbReference type="EMBL" id="QOY24396.1"/>
    </source>
</evidence>
<gene>
    <name evidence="41" type="primary">G1211R CDS</name>
    <name evidence="12" type="synonym">G1211R</name>
    <name evidence="16" type="ORF">ASFV-Georgia_4-114</name>
</gene>
<comment type="catalytic activity">
    <reaction evidence="8 9">
        <text>DNA(n) + a 2'-deoxyribonucleoside 5'-triphosphate = DNA(n+1) + diphosphate</text>
        <dbReference type="Rhea" id="RHEA:22508"/>
        <dbReference type="Rhea" id="RHEA-COMP:17339"/>
        <dbReference type="Rhea" id="RHEA-COMP:17340"/>
        <dbReference type="ChEBI" id="CHEBI:33019"/>
        <dbReference type="ChEBI" id="CHEBI:61560"/>
        <dbReference type="ChEBI" id="CHEBI:173112"/>
        <dbReference type="EC" id="2.7.7.7"/>
    </reaction>
</comment>
<dbReference type="EMBL" id="MW306192">
    <property type="protein sequence ID" value="QUQ60555.1"/>
    <property type="molecule type" value="Genomic_DNA"/>
</dbReference>
<dbReference type="Proteomes" id="UP000268358">
    <property type="component" value="Segment"/>
</dbReference>
<evidence type="ECO:0000313" key="31">
    <source>
        <dbReference type="EMBL" id="QOW03125.1"/>
    </source>
</evidence>
<protein>
    <recommendedName>
        <fullName evidence="9">DNA polymerase</fullName>
        <ecNumber evidence="9">2.7.7.7</ecNumber>
    </recommendedName>
</protein>
<dbReference type="EMBL" id="MT166692">
    <property type="protein sequence ID" value="QOY24195.1"/>
    <property type="molecule type" value="Genomic_DNA"/>
</dbReference>
<dbReference type="EMBL" id="FR682468">
    <property type="protein sequence ID" value="CAD2068452.1"/>
    <property type="molecule type" value="Genomic_DNA"/>
</dbReference>
<reference evidence="25 49" key="7">
    <citation type="journal article" date="2019" name="Sci. China Life Sci.">
        <title>Nanopore sequencing of African swine fever virus.</title>
        <authorList>
            <person name="Jia L."/>
            <person name="Jiang M."/>
            <person name="Wu K."/>
            <person name="Hu J."/>
            <person name="Wang Y."/>
            <person name="Quan W."/>
            <person name="Hao M."/>
            <person name="Liu H."/>
            <person name="Wei H."/>
            <person name="Fan W."/>
            <person name="Liu W."/>
            <person name="Hu R."/>
            <person name="Wang D."/>
            <person name="Li J."/>
            <person name="Chen J."/>
            <person name="Liu D."/>
        </authorList>
    </citation>
    <scope>NUCLEOTIDE SEQUENCE [LARGE SCALE GENOMIC DNA]</scope>
    <source>
        <strain evidence="25 49">ASFV/pig/China/CAS19-01/2019</strain>
    </source>
</reference>
<reference evidence="18 45" key="1">
    <citation type="journal article" date="2011" name="Emerg. Infect. Dis.">
        <title>Genomic analysis of highly virulent Georgia 2007/1 isolate of African swine fever virus.</title>
        <authorList>
            <person name="Chapman D.A."/>
            <person name="Darby A.C."/>
            <person name="Da Silva M."/>
            <person name="Upton C."/>
            <person name="Radford A.D."/>
            <person name="Dixon L.K."/>
        </authorList>
    </citation>
    <scope>NUCLEOTIDE SEQUENCE [LARGE SCALE GENOMIC DNA]</scope>
    <source>
        <strain evidence="18">ASFV Georgia 2007/1</strain>
    </source>
</reference>
<evidence type="ECO:0000313" key="42">
    <source>
        <dbReference type="EMBL" id="VFV48024.1"/>
    </source>
</evidence>
<evidence type="ECO:0000256" key="6">
    <source>
        <dbReference type="ARBA" id="ARBA00023109"/>
    </source>
</evidence>
<proteinExistence type="inferred from homology"/>
<dbReference type="EMBL" id="LR722600">
    <property type="protein sequence ID" value="VVW94186.1"/>
    <property type="molecule type" value="Genomic_DNA"/>
</dbReference>
<evidence type="ECO:0000313" key="24">
    <source>
        <dbReference type="EMBL" id="QEY87896.1"/>
    </source>
</evidence>
<dbReference type="EMBL" id="MW306191">
    <property type="protein sequence ID" value="QUQ60375.1"/>
    <property type="molecule type" value="Genomic_DNA"/>
</dbReference>
<dbReference type="EC" id="2.7.7.7" evidence="9"/>
<evidence type="ECO:0000313" key="19">
    <source>
        <dbReference type="EMBL" id="CAD7112601.1"/>
    </source>
</evidence>
<dbReference type="EMBL" id="MW656282">
    <property type="protein sequence ID" value="QST88174.1"/>
    <property type="molecule type" value="Genomic_DNA"/>
</dbReference>
<dbReference type="Proteomes" id="UP000307568">
    <property type="component" value="Segment"/>
</dbReference>
<dbReference type="EMBL" id="MW521382">
    <property type="protein sequence ID" value="QTP96398.1"/>
    <property type="molecule type" value="Genomic_DNA"/>
</dbReference>
<feature type="domain" description="DNA-directed DNA polymerase family B exonuclease" evidence="11">
    <location>
        <begin position="163"/>
        <end position="321"/>
    </location>
</feature>
<dbReference type="EMBL" id="MK333180">
    <property type="protein sequence ID" value="QBH90578.1"/>
    <property type="molecule type" value="Genomic_DNA"/>
</dbReference>
<dbReference type="SUPFAM" id="SSF53098">
    <property type="entry name" value="Ribonuclease H-like"/>
    <property type="match status" value="1"/>
</dbReference>
<dbReference type="InterPro" id="IPR023211">
    <property type="entry name" value="DNA_pol_palm_dom_sf"/>
</dbReference>
<reference evidence="28" key="15">
    <citation type="journal article" date="2020" name="Viruses">
        <title>The Spillover of African Swine Fever in Western Poland Revealed Its Estimated Origin on the Basis of O174L, K145R, MGF 505-5R and IGR I73R/I329L Genomic Sequences.</title>
        <authorList>
            <person name="Mazur-Panasiuk N."/>
            <person name="Walczak M."/>
            <person name="Juszkiewicz M."/>
            <person name="Wozniakowski G."/>
        </authorList>
    </citation>
    <scope>NUCLEOTIDE SEQUENCE [LARGE SCALE GENOMIC DNA]</scope>
    <source>
        <strain evidence="30">Pol17_31177_O81</strain>
        <strain evidence="28">Pol17_55892_C754</strain>
        <strain evidence="29">Pol18_28298_O111</strain>
        <strain evidence="31">Pol19_53050_C1959/19</strain>
    </source>
</reference>
<evidence type="ECO:0000259" key="10">
    <source>
        <dbReference type="Pfam" id="PF00136"/>
    </source>
</evidence>
<reference evidence="35" key="20">
    <citation type="journal article" date="2021" name="Sci. China Life Sci.">
        <title>Emergence and prevalence of naturally occurring lower virulent African swine fever viruses in domestic pigs in China in 2020.</title>
        <authorList>
            <person name="Sun E."/>
            <person name="Zhang Z."/>
            <person name="Wang Z."/>
            <person name="He X."/>
            <person name="Zhang X."/>
            <person name="Wang L."/>
            <person name="Wang W."/>
            <person name="Huang L."/>
            <person name="Xi F."/>
            <person name="Huangfu H."/>
            <person name="Tsegay G."/>
            <person name="Huo H."/>
            <person name="Sun J."/>
            <person name="Tian Z."/>
            <person name="Xia W."/>
            <person name="Yu X."/>
            <person name="Li F."/>
            <person name="Liu R."/>
            <person name="Guan Y."/>
            <person name="Zhao D."/>
            <person name="Bu Z."/>
        </authorList>
    </citation>
    <scope>NUCLEOTIDE SEQUENCE</scope>
    <source>
        <strain evidence="35">Pig/Heilongjiang/HRB1/2020</strain>
    </source>
</reference>
<dbReference type="Proteomes" id="UP000595256">
    <property type="component" value="Segment"/>
</dbReference>
<dbReference type="Proteomes" id="UP000326051">
    <property type="component" value="Segment"/>
</dbReference>
<dbReference type="Proteomes" id="UP000327056">
    <property type="component" value="Segment"/>
</dbReference>
<dbReference type="EMBL" id="MN715134">
    <property type="protein sequence ID" value="QGV56810.1"/>
    <property type="molecule type" value="Genomic_DNA"/>
</dbReference>
<dbReference type="Proteomes" id="UP000596086">
    <property type="component" value="Segment"/>
</dbReference>
<dbReference type="EMBL" id="MW306190">
    <property type="protein sequence ID" value="QUQ60195.1"/>
    <property type="molecule type" value="Genomic_DNA"/>
</dbReference>
<reference evidence="27" key="13">
    <citation type="submission" date="2019-05" db="EMBL/GenBank/DDBJ databases">
        <title>Genome Sequences of Two African Swine Fever Virus Genotype II Isolates from wild boar in China.</title>
        <authorList>
            <person name="Ren Z."/>
            <person name="Guo H."/>
            <person name="Tu C."/>
        </authorList>
    </citation>
    <scope>NUCLEOTIDE SEQUENCE</scope>
    <source>
        <strain evidence="27">CN/2019/InnerMongolia-AES01</strain>
    </source>
</reference>
<evidence type="ECO:0000313" key="38">
    <source>
        <dbReference type="EMBL" id="QUQ60195.1"/>
    </source>
</evidence>
<dbReference type="EMBL" id="MW396979">
    <property type="protein sequence ID" value="QTE18757.1"/>
    <property type="molecule type" value="Genomic_DNA"/>
</dbReference>
<evidence type="ECO:0000313" key="28">
    <source>
        <dbReference type="EMBL" id="QOW02566.1"/>
    </source>
</evidence>
<evidence type="ECO:0000313" key="27">
    <source>
        <dbReference type="EMBL" id="QIA61504.1"/>
    </source>
</evidence>
<organismHost>
    <name type="scientific">Ornithodoros</name>
    <name type="common">relapsing fever ticks</name>
    <dbReference type="NCBI Taxonomy" id="6937"/>
</organismHost>
<dbReference type="InterPro" id="IPR012337">
    <property type="entry name" value="RNaseH-like_sf"/>
</dbReference>
<evidence type="ECO:0000313" key="47">
    <source>
        <dbReference type="Proteomes" id="UP000324915"/>
    </source>
</evidence>
<keyword evidence="4 9" id="KW-0548">Nucleotidyltransferase</keyword>
<dbReference type="Pfam" id="PF03104">
    <property type="entry name" value="DNA_pol_B_exo1"/>
    <property type="match status" value="1"/>
</dbReference>
<reference evidence="41" key="5">
    <citation type="submission" date="2018-04" db="EMBL/GenBank/DDBJ databases">
        <authorList>
            <consortium name="IVD NGS Lab"/>
        </authorList>
    </citation>
    <scope>NUCLEOTIDE SEQUENCE [LARGE SCALE GENOMIC DNA]</scope>
    <source>
        <strain evidence="42">ASFV Belgium 2018/1</strain>
        <strain evidence="44">ASFV CzechRepublic 2017/1</strain>
        <strain evidence="18">ASFV Georgia 2007/1</strain>
        <strain evidence="19">ASFV Germany 2020/1</strain>
        <strain evidence="43">ASFV Moldova 2017/1</strain>
        <strain evidence="41">Estonia 2014</strain>
    </source>
</reference>
<evidence type="ECO:0000256" key="7">
    <source>
        <dbReference type="ARBA" id="ARBA00023125"/>
    </source>
</evidence>
<dbReference type="EMBL" id="LR899193">
    <property type="protein sequence ID" value="CAD7112601.1"/>
    <property type="molecule type" value="Genomic_DNA"/>
</dbReference>
<evidence type="ECO:0000313" key="13">
    <source>
        <dbReference type="EMBL" id="AXZ96052.1"/>
    </source>
</evidence>
<reference evidence="27" key="14">
    <citation type="submission" date="2019-05" db="EMBL/GenBank/DDBJ databases">
        <title>Nanopore Sequencing as a Rapidly Deployable African swine fever Outbreak Tool.</title>
        <authorList>
            <person name="Ren Z."/>
            <person name="Guo H."/>
            <person name="Tu C."/>
            <person name="Yan X."/>
            <person name="He B."/>
        </authorList>
    </citation>
    <scope>NUCLEOTIDE SEQUENCE</scope>
    <source>
        <strain evidence="27">CN/2019/InnerMongolia-AES01</strain>
    </source>
</reference>
<dbReference type="InterPro" id="IPR050240">
    <property type="entry name" value="DNA_pol_type-B"/>
</dbReference>
<dbReference type="GO" id="GO:0006260">
    <property type="term" value="P:DNA replication"/>
    <property type="evidence" value="ECO:0007669"/>
    <property type="project" value="UniProtKB-KW"/>
</dbReference>
<sequence length="1206" mass="139534">MISIMDRSEIVARENPVITQRVTNLLQTNAPLLFMPIDIHEVRYGAYTLFMYGSLENGYKAEVRIENIPVFFDVQIEFNDTNQLFLKSLLTAENIVYERLETLTQRPVMGYREKEKEFAPYIRIFFKSLYERRKAITYLNNMGYNTAADDTTCYYRMVSRELKLPLTSWIQLQHYSYEPRGLVHRFSVTPEDLVSYQNDGPTDHSIVMAYDIETYSPVKGTVPDPNQANDVVFMICMRIFWIHSTEPLASTCITMAPCKKSSEWTTILCSSEKNLLLSFAEQFSRWAPDICTGFNDSRYDWPFIVEKSMQHGILEEIFNKMSLFWHQKLDTILKCYYVKEKRVKISAEKSIISSFLHTPGCLPIDVRNMCMQLYPKAEKTSLKAFLENCGLDSKVDLPYHLMWKYYETRDSEKIADVAYYCIIDAQRCQDLLVRHNVIPDRREVGILSYTSLYDCIYYAGGHKVCNMLIAYAIHDEYGRIACSTIARGKREHGKYPGAFVIDPVKGLEQDKPTTGLDFASLYPSLIMAYNFSPEKFVASRDEANSLMAKGESLHYVSFHFNNRLVEGWFVRHNNVPDKMGLYPKVLIDLLNKRTALKQELKKLGEKKECIHESHPGFKELQFRHAMVDAKQKALKIFMNTFYGEAGNNLSPFFLLPLAGGVTSSGQYNLKLVYNFVINKGYGIKYGDTDSLYITCPDSLYTEVTDAYLNSQKTIKHYEQLCHEKVLLSMKAMSTLCAEVNEYLRQDNGTSYLRMAYEEVLFPVCFTGKKKYYGIAHVNTPNFNTKELFIRGIDIIKQGQTKLTKTIGTRIMEESMKLRRPEDHRPPLIEIVKTVLKDAVVNMKQWNFEDFIQTDAWRPDKDNKAVQIFMSRMHARREQLKKHGAAASQFAEPEPGERFSYVIVEKQVQFDIQGHRTDSSRKGDKMEYVSEAKAKNLPIDILFYINNYVLGLCARFINENEEFQPPDNVSNKDEYAQRRAKSYLQKFVQSIHPKDKSVIKQGNVHRQCYKYIHQEIKKKIGIFADLYKEFFNNTTNPIESFIQSTQFMIQYFDGEQKVNHSMKKMVEQHATASNRAGKPAGNPAGNALMRAIFTQLITEEKKIVQALYNKGDAIHDLLTYIINNINYKIATFQTKQMLTFEFSSTHVELLLKLNKTWLILAGIHVAKKHLQAFLDSYNNESPSRTFIQQAIEEECGSIKPSCYDFIS</sequence>
<evidence type="ECO:0000313" key="37">
    <source>
        <dbReference type="EMBL" id="QTP96398.1"/>
    </source>
</evidence>
<dbReference type="EMBL" id="MK628478">
    <property type="protein sequence ID" value="QEY87896.1"/>
    <property type="molecule type" value="Genomic_DNA"/>
</dbReference>
<dbReference type="PROSITE" id="PS00116">
    <property type="entry name" value="DNA_POLYMERASE_B"/>
    <property type="match status" value="1"/>
</dbReference>
<dbReference type="Proteomes" id="UP000275431">
    <property type="component" value="Segment"/>
</dbReference>
<evidence type="ECO:0000313" key="48">
    <source>
        <dbReference type="Proteomes" id="UP000326051"/>
    </source>
</evidence>
<keyword evidence="9" id="KW-0235">DNA replication</keyword>
<evidence type="ECO:0000313" key="23">
    <source>
        <dbReference type="EMBL" id="QED90533.1"/>
    </source>
</evidence>
<dbReference type="EMDB" id="EMD-39638"/>
<dbReference type="EMBL" id="MK645909">
    <property type="protein sequence ID" value="QDL88121.1"/>
    <property type="molecule type" value="Genomic_DNA"/>
</dbReference>
<comment type="function">
    <text evidence="1">DNA-directed DNA polymerase involved in viral DNA replication.</text>
</comment>
<organismHost>
    <name type="scientific">Potamochoerus larvatus</name>
    <name type="common">Bushpig</name>
    <dbReference type="NCBI Taxonomy" id="273792"/>
</organismHost>
<evidence type="ECO:0000313" key="32">
    <source>
        <dbReference type="EMBL" id="QOY24195.1"/>
    </source>
</evidence>
<evidence type="ECO:0000256" key="2">
    <source>
        <dbReference type="ARBA" id="ARBA00005755"/>
    </source>
</evidence>
<reference evidence="26 50" key="10">
    <citation type="journal article" date="2019" name="Viruses">
        <title>A Simple Method for Sample Preparation to Facilitate Efficient Whole-Genome Sequencing of African Swine Fever Virus.</title>
        <authorList>
            <person name="Olasz F."/>
            <person name="Meszaros I."/>
            <person name="Marton S."/>
            <person name="Kajan G.L."/>
            <person name="Tamas V."/>
            <person name="Locsmandi G."/>
            <person name="Magyar T."/>
            <person name="Balint A."/>
            <person name="Banyai K."/>
            <person name="Zadori Z."/>
        </authorList>
    </citation>
    <scope>NUCLEOTIDE SEQUENCE [LARGE SCALE GENOMIC DNA]</scope>
    <source>
        <strain evidence="26 50">ASFV_HU_2018</strain>
    </source>
</reference>
<dbReference type="Proteomes" id="UP000678137">
    <property type="component" value="Segment"/>
</dbReference>
<dbReference type="KEGG" id="vg:59226998"/>
<evidence type="ECO:0000313" key="30">
    <source>
        <dbReference type="EMBL" id="QOW02939.1"/>
    </source>
</evidence>
<dbReference type="Proteomes" id="UP000594604">
    <property type="component" value="Segment"/>
</dbReference>
<dbReference type="InterPro" id="IPR036397">
    <property type="entry name" value="RNaseH_sf"/>
</dbReference>
<dbReference type="EMBL" id="LS478113">
    <property type="protein sequence ID" value="SPS73513.1"/>
    <property type="molecule type" value="Genomic_DNA"/>
</dbReference>
<dbReference type="Proteomes" id="UP000671820">
    <property type="component" value="Segment"/>
</dbReference>
<evidence type="ECO:0000313" key="26">
    <source>
        <dbReference type="EMBL" id="QGV56810.1"/>
    </source>
</evidence>
<dbReference type="Proteomes" id="UP000593931">
    <property type="component" value="Segment"/>
</dbReference>
<dbReference type="EMBL" id="MG939583">
    <property type="protein sequence ID" value="AXZ95864.1"/>
    <property type="molecule type" value="Genomic_DNA"/>
</dbReference>
<dbReference type="SMR" id="A0A2X0SE14"/>
<evidence type="ECO:0000313" key="41">
    <source>
        <dbReference type="EMBL" id="SPS73513.1"/>
    </source>
</evidence>
<evidence type="ECO:0000313" key="40">
    <source>
        <dbReference type="EMBL" id="QUQ60555.1"/>
    </source>
</evidence>
<evidence type="ECO:0000313" key="14">
    <source>
        <dbReference type="EMBL" id="AXZ96147.1"/>
    </source>
</evidence>
<name>A0A2X0SE14_ASF</name>
<dbReference type="EMBL" id="MK543947">
    <property type="protein sequence ID" value="QED90533.1"/>
    <property type="molecule type" value="Genomic_DNA"/>
</dbReference>
<dbReference type="EMBL" id="MH910496">
    <property type="protein sequence ID" value="AZP54144.1"/>
    <property type="molecule type" value="Genomic_DNA"/>
</dbReference>
<dbReference type="InterPro" id="IPR042087">
    <property type="entry name" value="DNA_pol_B_thumb"/>
</dbReference>
<evidence type="ECO:0000313" key="44">
    <source>
        <dbReference type="EMBL" id="VVW94186.1"/>
    </source>
</evidence>
<evidence type="ECO:0000313" key="46">
    <source>
        <dbReference type="Proteomes" id="UP000316600"/>
    </source>
</evidence>
<dbReference type="Gene3D" id="1.10.132.60">
    <property type="entry name" value="DNA polymerase family B, C-terminal domain"/>
    <property type="match status" value="1"/>
</dbReference>
<reference evidence="22 46" key="11">
    <citation type="submission" date="2019-03" db="EMBL/GenBank/DDBJ databases">
        <title>Genome comparison of African swine fever virus ASFV-wbBS01 strain and different from ASFV-SY18 from domestic pig.</title>
        <authorList>
            <person name="Zhaowen R."/>
            <person name="Huancheng G."/>
            <person name="Changchun T."/>
        </authorList>
    </citation>
    <scope>NUCLEOTIDE SEQUENCE [LARGE SCALE GENOMIC DNA]</scope>
    <source>
        <strain evidence="22">ASFV-wbBS01</strain>
    </source>
</reference>
<evidence type="ECO:0000313" key="36">
    <source>
        <dbReference type="EMBL" id="QTE18757.1"/>
    </source>
</evidence>
<evidence type="ECO:0000313" key="49">
    <source>
        <dbReference type="Proteomes" id="UP000422299"/>
    </source>
</evidence>
<keyword evidence="7 9" id="KW-0238">DNA-binding</keyword>
<dbReference type="GO" id="GO:0039693">
    <property type="term" value="P:viral DNA genome replication"/>
    <property type="evidence" value="ECO:0007669"/>
    <property type="project" value="UniProtKB-KW"/>
</dbReference>
<dbReference type="Gene3D" id="3.90.1600.10">
    <property type="entry name" value="Palm domain of DNA polymerase"/>
    <property type="match status" value="1"/>
</dbReference>
<evidence type="ECO:0000313" key="18">
    <source>
        <dbReference type="EMBL" id="CAD2068452.1"/>
    </source>
</evidence>
<keyword evidence="6" id="KW-1194">Viral DNA replication</keyword>
<reference evidence="36" key="18">
    <citation type="submission" date="2020-12" db="EMBL/GenBank/DDBJ databases">
        <authorList>
            <person name="Mileto P."/>
            <person name="Neave M."/>
            <person name="Williams D."/>
            <person name="Stevens V."/>
        </authorList>
    </citation>
    <scope>NUCLEOTIDE SEQUENCE</scope>
    <source>
        <strain evidence="36">ASFV/Timor-Leste/2019/1</strain>
    </source>
</reference>
<dbReference type="PANTHER" id="PTHR10322">
    <property type="entry name" value="DNA POLYMERASE CATALYTIC SUBUNIT"/>
    <property type="match status" value="1"/>
</dbReference>
<evidence type="ECO:0000313" key="25">
    <source>
        <dbReference type="EMBL" id="QGJ83452.1"/>
    </source>
</evidence>
<dbReference type="Proteomes" id="UP000291821">
    <property type="component" value="Segment"/>
</dbReference>
<organismHost>
    <name type="scientific">Ornithodoros moubata</name>
    <name type="common">Soft tick</name>
    <name type="synonym">Argasid tick</name>
    <dbReference type="NCBI Taxonomy" id="6938"/>
</organismHost>
<evidence type="ECO:0000313" key="39">
    <source>
        <dbReference type="EMBL" id="QUQ60375.1"/>
    </source>
</evidence>
<dbReference type="GO" id="GO:0003887">
    <property type="term" value="F:DNA-directed DNA polymerase activity"/>
    <property type="evidence" value="ECO:0007669"/>
    <property type="project" value="UniProtKB-KW"/>
</dbReference>
<organism evidence="41">
    <name type="scientific">African swine fever virus</name>
    <name type="common">ASFV</name>
    <dbReference type="NCBI Taxonomy" id="10497"/>
    <lineage>
        <taxon>Viruses</taxon>
        <taxon>Varidnaviria</taxon>
        <taxon>Bamfordvirae</taxon>
        <taxon>Nucleocytoviricota</taxon>
        <taxon>Pokkesviricetes</taxon>
        <taxon>Asfuvirales</taxon>
        <taxon>Asfarviridae</taxon>
        <taxon>Asfivirus</taxon>
        <taxon>Asfivirus haemorrhagiae</taxon>
    </lineage>
</organism>
<reference evidence="24" key="12">
    <citation type="submission" date="2019-03" db="EMBL/GenBank/DDBJ databases">
        <authorList>
            <person name="Cano-Gomez C."/>
            <person name="Arias M."/>
            <person name="Gallardo C."/>
            <person name="Fernandez-Pinero J."/>
        </authorList>
    </citation>
    <scope>NUCLEOTIDE SEQUENCE</scope>
    <source>
        <strain evidence="24">ASFV/LT14/1490</strain>
    </source>
</reference>
<dbReference type="Proteomes" id="UP000428265">
    <property type="component" value="Segment"/>
</dbReference>
<evidence type="ECO:0000256" key="1">
    <source>
        <dbReference type="ARBA" id="ARBA00003644"/>
    </source>
</evidence>
<dbReference type="EMBL" id="MT847621">
    <property type="protein sequence ID" value="QOW02753.1"/>
    <property type="molecule type" value="Genomic_DNA"/>
</dbReference>
<dbReference type="EMBL" id="MK940252">
    <property type="protein sequence ID" value="QIA61504.1"/>
    <property type="molecule type" value="Genomic_DNA"/>
</dbReference>
<reference evidence="32" key="16">
    <citation type="submission" date="2020-03" db="EMBL/GenBank/DDBJ databases">
        <title>The first complete genome sequences of African swine fever viruses isolated Vietnam.</title>
        <authorList>
            <person name="Moon S.-H."/>
            <person name="Tran H.T.T."/>
            <person name="Truong A.D."/>
            <person name="Dang H.V."/>
            <person name="Tark D.-S."/>
            <person name="Oh Y."/>
            <person name="Cho H.-S."/>
        </authorList>
    </citation>
    <scope>NUCLEOTIDE SEQUENCE</scope>
    <source>
        <strain evidence="32">ASFV_Hanoi_2019</strain>
        <strain evidence="33">ASFV_NgheAn_2019</strain>
    </source>
</reference>
<keyword evidence="3 9" id="KW-0808">Transferase</keyword>
<evidence type="ECO:0000313" key="34">
    <source>
        <dbReference type="EMBL" id="QPB67616.1"/>
    </source>
</evidence>
<evidence type="ECO:0000313" key="16">
    <source>
        <dbReference type="EMBL" id="AZP53965.1"/>
    </source>
</evidence>
<reference evidence="37" key="21">
    <citation type="submission" date="2021-01" db="EMBL/GenBank/DDBJ databases">
        <title>A natural variant of African swine fever virus in China.</title>
        <authorList>
            <person name="Hu R."/>
            <person name="Chen T."/>
            <person name="Zhang Y."/>
            <person name="Zhang J."/>
        </authorList>
    </citation>
    <scope>NUCLEOTIDE SEQUENCE</scope>
    <source>
        <strain evidence="37">HuB20</strain>
    </source>
</reference>
<dbReference type="Proteomes" id="UP000675950">
    <property type="component" value="Segment"/>
</dbReference>
<evidence type="ECO:0000313" key="43">
    <source>
        <dbReference type="EMBL" id="VVW94181.1"/>
    </source>
</evidence>
<dbReference type="Proteomes" id="UP000680325">
    <property type="component" value="Segment"/>
</dbReference>
<evidence type="ECO:0000259" key="11">
    <source>
        <dbReference type="Pfam" id="PF03104"/>
    </source>
</evidence>
<dbReference type="EMBL" id="MT847622">
    <property type="protein sequence ID" value="QOW02939.1"/>
    <property type="molecule type" value="Genomic_DNA"/>
</dbReference>
<evidence type="ECO:0000313" key="15">
    <source>
        <dbReference type="EMBL" id="AYW34061.1"/>
    </source>
</evidence>
<accession>A0A2X0SE14</accession>
<reference evidence="24 48" key="2">
    <citation type="journal article" date="2017" name="Transbound. Emerg. Dis.">
        <title>Experimental Infection of Domestic Pigs with African Swine Fever Virus Lithuania 2014 Genotype II Field Isolate.</title>
        <authorList>
            <person name="Gallardo C."/>
            <person name="Soler A."/>
            <person name="Nieto R."/>
            <person name="Cano C."/>
            <person name="Pelayo V."/>
            <person name="Sanchez M.A."/>
            <person name="Pridotkas G."/>
            <person name="Fernandez-Pinero J."/>
            <person name="Briones V."/>
            <person name="Arias M."/>
        </authorList>
    </citation>
    <scope>NUCLEOTIDE SEQUENCE [LARGE SCALE GENOMIC DNA]</scope>
    <source>
        <strain evidence="24">ASFV/LT14/1490</strain>
    </source>
</reference>
<dbReference type="Proteomes" id="UP000664916">
    <property type="component" value="Segment"/>
</dbReference>
<evidence type="ECO:0000313" key="12">
    <source>
        <dbReference type="EMBL" id="AXZ95864.1"/>
    </source>
</evidence>
<dbReference type="EMBL" id="MK128995">
    <property type="protein sequence ID" value="AYW34061.1"/>
    <property type="molecule type" value="Genomic_DNA"/>
</dbReference>
<reference evidence="34 51" key="17">
    <citation type="submission" date="2020-05" db="EMBL/GenBank/DDBJ databases">
        <title>Comparative Analysis of Full Genome Sequences of African Swine Fever Virus isolates in Russia in 2019.</title>
        <authorList>
            <person name="Mazloum A."/>
            <person name="Vlasova N.N."/>
        </authorList>
    </citation>
    <scope>NUCLEOTIDE SEQUENCE [LARGE SCALE GENOMIC DNA]</scope>
    <source>
        <strain evidence="34">ASFV/Kabardino-Balkaria 19/WB-964</strain>
    </source>
</reference>
<dbReference type="Proteomes" id="UP000290386">
    <property type="component" value="Segment"/>
</dbReference>
<evidence type="ECO:0000256" key="9">
    <source>
        <dbReference type="RuleBase" id="RU000442"/>
    </source>
</evidence>
<organismHost>
    <name type="scientific">Sus scrofa</name>
    <name type="common">Pig</name>
    <dbReference type="NCBI Taxonomy" id="9823"/>
</organismHost>
<dbReference type="SMART" id="SM00486">
    <property type="entry name" value="POLBc"/>
    <property type="match status" value="1"/>
</dbReference>
<dbReference type="EMBL" id="MH910495">
    <property type="protein sequence ID" value="AZP53965.1"/>
    <property type="molecule type" value="Genomic_DNA"/>
</dbReference>
<dbReference type="EMBL" id="MG939587">
    <property type="protein sequence ID" value="AXZ96052.1"/>
    <property type="molecule type" value="Genomic_DNA"/>
</dbReference>
<dbReference type="PRINTS" id="PR00106">
    <property type="entry name" value="DNAPOLB"/>
</dbReference>
<evidence type="ECO:0000256" key="4">
    <source>
        <dbReference type="ARBA" id="ARBA00022695"/>
    </source>
</evidence>
<evidence type="ECO:0000313" key="22">
    <source>
        <dbReference type="EMBL" id="QDL88121.1"/>
    </source>
</evidence>
<comment type="similarity">
    <text evidence="2 9">Belongs to the DNA polymerase type-B family.</text>
</comment>
<evidence type="ECO:0000313" key="20">
    <source>
        <dbReference type="EMBL" id="QBH90578.1"/>
    </source>
</evidence>
<organismHost>
    <name type="scientific">Phacochoerus africanus</name>
    <name type="common">Warthog</name>
    <dbReference type="NCBI Taxonomy" id="41426"/>
</organismHost>
<dbReference type="Proteomes" id="UP000141072">
    <property type="component" value="Segment"/>
</dbReference>
<dbReference type="EMBL" id="MT459800">
    <property type="protein sequence ID" value="QPB67616.1"/>
    <property type="molecule type" value="Genomic_DNA"/>
</dbReference>
<evidence type="ECO:0000313" key="45">
    <source>
        <dbReference type="Proteomes" id="UP000141072"/>
    </source>
</evidence>
<reference evidence="16" key="3">
    <citation type="journal article" date="2018" name="Virol. J.">
        <title>Intra-epidemic genome variation in highly pathogenic African swine fever virus (ASFV) from the country of Georgia.</title>
        <authorList>
            <person name="Farlow J."/>
            <person name="Donduashvili M."/>
            <person name="Kokhreidze M."/>
            <person name="Kotorashvili A."/>
            <person name="Vepkhvadze N.G."/>
            <person name="Kotaria N."/>
            <person name="Gulbani A."/>
        </authorList>
    </citation>
    <scope>NUCLEOTIDE SEQUENCE</scope>
    <source>
        <strain evidence="16">Georgia 2008/1</strain>
        <strain evidence="17">Georgia 2008/2</strain>
    </source>
</reference>
<dbReference type="EMDB" id="EMD-39634"/>
<evidence type="ECO:0000256" key="8">
    <source>
        <dbReference type="ARBA" id="ARBA00049244"/>
    </source>
</evidence>
<dbReference type="Proteomes" id="UP000325567">
    <property type="component" value="Segment"/>
</dbReference>
<keyword evidence="5 9" id="KW-0239">DNA-directed DNA polymerase</keyword>
<evidence type="ECO:0000256" key="5">
    <source>
        <dbReference type="ARBA" id="ARBA00022932"/>
    </source>
</evidence>
<dbReference type="Gene3D" id="3.30.420.10">
    <property type="entry name" value="Ribonuclease H-like superfamily/Ribonuclease H"/>
    <property type="match status" value="1"/>
</dbReference>
<evidence type="ECO:0000313" key="51">
    <source>
        <dbReference type="Proteomes" id="UP000594604"/>
    </source>
</evidence>
<dbReference type="Proteomes" id="UP000316600">
    <property type="component" value="Segment"/>
</dbReference>
<feature type="domain" description="DNA-directed DNA polymerase family B multifunctional" evidence="10">
    <location>
        <begin position="487"/>
        <end position="949"/>
    </location>
</feature>
<dbReference type="Proteomes" id="UP000594902">
    <property type="component" value="Segment"/>
</dbReference>
<evidence type="ECO:0000313" key="35">
    <source>
        <dbReference type="EMBL" id="QST88174.1"/>
    </source>
</evidence>
<dbReference type="Proteomes" id="UP000595502">
    <property type="component" value="Segment"/>
</dbReference>
<dbReference type="Proteomes" id="UP000593631">
    <property type="component" value="Segment"/>
</dbReference>
<reference evidence="23 47" key="9">
    <citation type="journal article" date="2019" name="Transbound. Emerg. Dis.">
        <title>Newly emerged African swine fever virus strain Belgium/Etalle/wb/2018 : complete genomic sequence and comparative analysis with reference p72 genotype II strains.</title>
        <authorList>
            <person name="Gilliaux G."/>
            <person name="Garigliany M."/>
            <person name="Licoppe A."/>
            <person name="Paternostre J."/>
            <person name="Lesenfants C."/>
            <person name="Linden A."/>
            <person name="Desmecht D."/>
        </authorList>
    </citation>
    <scope>NUCLEOTIDE SEQUENCE [LARGE SCALE GENOMIC DNA]</scope>
    <source>
        <strain evidence="23 47">Belgium/Etalle/wb/2018</strain>
    </source>
</reference>
<dbReference type="Proteomes" id="UP000422299">
    <property type="component" value="Segment"/>
</dbReference>
<dbReference type="GO" id="GO:0003677">
    <property type="term" value="F:DNA binding"/>
    <property type="evidence" value="ECO:0007669"/>
    <property type="project" value="UniProtKB-KW"/>
</dbReference>
<dbReference type="EMBL" id="MT847623">
    <property type="protein sequence ID" value="QOW03125.1"/>
    <property type="molecule type" value="Genomic_DNA"/>
</dbReference>
<dbReference type="GeneID" id="59226998"/>
<dbReference type="InterPro" id="IPR006172">
    <property type="entry name" value="DNA-dir_DNA_pol_B"/>
</dbReference>
<dbReference type="EMBL" id="MG939588">
    <property type="protein sequence ID" value="AXZ96147.1"/>
    <property type="molecule type" value="Genomic_DNA"/>
</dbReference>
<reference evidence="15" key="8">
    <citation type="journal article" date="2019" name="Transbound. Emerg. Dis.">
        <title>Genome comparison of African swine fever virus China/2018/AnhuiXCGQ strain and related European p72 Genotype II strains.</title>
        <authorList>
            <person name="Bao J."/>
            <person name="Wang Q."/>
            <person name="Lin P."/>
            <person name="Liu C."/>
            <person name="Li L."/>
            <person name="Wu X."/>
            <person name="Chi T."/>
            <person name="Xu T."/>
            <person name="Ge S."/>
            <person name="Liu Y."/>
            <person name="Li J."/>
            <person name="Wang S."/>
            <person name="Qu H."/>
            <person name="Jin T."/>
            <person name="Wang Z."/>
        </authorList>
    </citation>
    <scope>NUCLEOTIDE SEQUENCE [LARGE SCALE GENOMIC DNA]</scope>
    <source>
        <strain evidence="15">China/2018/AnhuiXCGQ</strain>
    </source>
</reference>
<reference evidence="12" key="4">
    <citation type="submission" date="2018-02" db="EMBL/GenBank/DDBJ databases">
        <title>Whole genome sequencing of African swine fever virus strains isolated from infected wild boars and pigs.</title>
        <authorList>
            <person name="Wozniakowski G."/>
            <person name="Mazur N."/>
            <person name="Pejsak Z."/>
        </authorList>
    </citation>
    <scope>NUCLEOTIDE SEQUENCE [LARGE SCALE GENOMIC DNA]</scope>
    <source>
        <strain evidence="12">Pol16_20186_o7</strain>
        <strain evidence="13">Pol17_03029_C201</strain>
        <strain evidence="14">Pol17_04461_C210</strain>
    </source>
</reference>
<reference evidence="38" key="19">
    <citation type="journal article" date="2021" name="Pathogens">
        <title>Comparative Analysis of Full Genome Sequences of African Swine Fever Virus Isolates Taken from Wild Boars in Russia in 2019.</title>
        <authorList>
            <person name="Mazloum A."/>
            <person name="van Schalkwyk A."/>
            <person name="Shotin A."/>
            <person name="Igolkin A."/>
            <person name="Shevchenko I."/>
            <person name="Gruzdev K.N."/>
            <person name="Vlasova N."/>
        </authorList>
    </citation>
    <scope>NUCLEOTIDE SEQUENCE</scope>
    <source>
        <strain evidence="38">ASFV/Amur 19/WB-6905</strain>
        <strain evidence="39">ASFV/Primorsky 19/WB-6723</strain>
        <strain evidence="40">ASFV/Ulyanovsk 19/WB-5699</strain>
    </source>
</reference>
<dbReference type="PANTHER" id="PTHR10322:SF23">
    <property type="entry name" value="DNA POLYMERASE DELTA CATALYTIC SUBUNIT"/>
    <property type="match status" value="1"/>
</dbReference>
<evidence type="ECO:0000313" key="21">
    <source>
        <dbReference type="EMBL" id="QBH90763.1"/>
    </source>
</evidence>
<dbReference type="SUPFAM" id="SSF56672">
    <property type="entry name" value="DNA/RNA polymerases"/>
    <property type="match status" value="1"/>
</dbReference>
<dbReference type="InterPro" id="IPR017964">
    <property type="entry name" value="DNA-dir_DNA_pol_B_CS"/>
</dbReference>
<reference evidence="20" key="6">
    <citation type="journal article" date="2019" name="Emerg. Microbes Infect.">
        <title>Genome sequences derived from pig and dried blood pig feed samples provide important insights into the transmission of African swine fever virus in China in 2018.</title>
        <authorList>
            <person name="Wen X."/>
            <person name="He X."/>
            <person name="Zhang X."/>
            <person name="Zhang X."/>
            <person name="Liu L."/>
            <person name="Guan Y."/>
            <person name="Zhang Y."/>
            <person name="Bu Z."/>
        </authorList>
    </citation>
    <scope>NUCLEOTIDE SEQUENCE [LARGE SCALE GENOMIC DNA]</scope>
    <source>
        <strain evidence="21">DB/LN/2018</strain>
        <strain evidence="20">Pig/HLJ/2018</strain>
    </source>
</reference>
<dbReference type="Proteomes" id="UP000267045">
    <property type="component" value="Segment"/>
</dbReference>
<dbReference type="Proteomes" id="UP000345145">
    <property type="component" value="Segment"/>
</dbReference>
<dbReference type="GO" id="GO:0000166">
    <property type="term" value="F:nucleotide binding"/>
    <property type="evidence" value="ECO:0007669"/>
    <property type="project" value="InterPro"/>
</dbReference>